<evidence type="ECO:0000313" key="2">
    <source>
        <dbReference type="Proteomes" id="UP000016930"/>
    </source>
</evidence>
<protein>
    <submittedName>
        <fullName evidence="1">Uncharacterized protein</fullName>
    </submittedName>
</protein>
<reference evidence="1 2" key="1">
    <citation type="journal article" date="2012" name="Proc. Natl. Acad. Sci. U.S.A.">
        <title>Comparative genomics of Ceriporiopsis subvermispora and Phanerochaete chrysosporium provide insight into selective ligninolysis.</title>
        <authorList>
            <person name="Fernandez-Fueyo E."/>
            <person name="Ruiz-Duenas F.J."/>
            <person name="Ferreira P."/>
            <person name="Floudas D."/>
            <person name="Hibbett D.S."/>
            <person name="Canessa P."/>
            <person name="Larrondo L.F."/>
            <person name="James T.Y."/>
            <person name="Seelenfreund D."/>
            <person name="Lobos S."/>
            <person name="Polanco R."/>
            <person name="Tello M."/>
            <person name="Honda Y."/>
            <person name="Watanabe T."/>
            <person name="Watanabe T."/>
            <person name="Ryu J.S."/>
            <person name="Kubicek C.P."/>
            <person name="Schmoll M."/>
            <person name="Gaskell J."/>
            <person name="Hammel K.E."/>
            <person name="St John F.J."/>
            <person name="Vanden Wymelenberg A."/>
            <person name="Sabat G."/>
            <person name="Splinter BonDurant S."/>
            <person name="Syed K."/>
            <person name="Yadav J.S."/>
            <person name="Doddapaneni H."/>
            <person name="Subramanian V."/>
            <person name="Lavin J.L."/>
            <person name="Oguiza J.A."/>
            <person name="Perez G."/>
            <person name="Pisabarro A.G."/>
            <person name="Ramirez L."/>
            <person name="Santoyo F."/>
            <person name="Master E."/>
            <person name="Coutinho P.M."/>
            <person name="Henrissat B."/>
            <person name="Lombard V."/>
            <person name="Magnuson J.K."/>
            <person name="Kuees U."/>
            <person name="Hori C."/>
            <person name="Igarashi K."/>
            <person name="Samejima M."/>
            <person name="Held B.W."/>
            <person name="Barry K.W."/>
            <person name="LaButti K.M."/>
            <person name="Lapidus A."/>
            <person name="Lindquist E.A."/>
            <person name="Lucas S.M."/>
            <person name="Riley R."/>
            <person name="Salamov A.A."/>
            <person name="Hoffmeister D."/>
            <person name="Schwenk D."/>
            <person name="Hadar Y."/>
            <person name="Yarden O."/>
            <person name="de Vries R.P."/>
            <person name="Wiebenga A."/>
            <person name="Stenlid J."/>
            <person name="Eastwood D."/>
            <person name="Grigoriev I.V."/>
            <person name="Berka R.M."/>
            <person name="Blanchette R.A."/>
            <person name="Kersten P."/>
            <person name="Martinez A.T."/>
            <person name="Vicuna R."/>
            <person name="Cullen D."/>
        </authorList>
    </citation>
    <scope>NUCLEOTIDE SEQUENCE [LARGE SCALE GENOMIC DNA]</scope>
    <source>
        <strain evidence="1 2">B</strain>
    </source>
</reference>
<dbReference type="AlphaFoldDB" id="M2Q328"/>
<dbReference type="PANTHER" id="PTHR28052:SF1">
    <property type="entry name" value="UPF0545 PROTEIN C22ORF39"/>
    <property type="match status" value="1"/>
</dbReference>
<dbReference type="EMBL" id="KB445822">
    <property type="protein sequence ID" value="EMD31198.1"/>
    <property type="molecule type" value="Genomic_DNA"/>
</dbReference>
<dbReference type="Proteomes" id="UP000016930">
    <property type="component" value="Unassembled WGS sequence"/>
</dbReference>
<dbReference type="InterPro" id="IPR021475">
    <property type="entry name" value="Pants/Emi1-like"/>
</dbReference>
<proteinExistence type="predicted"/>
<name>M2Q328_CERS8</name>
<keyword evidence="2" id="KW-1185">Reference proteome</keyword>
<evidence type="ECO:0000313" key="1">
    <source>
        <dbReference type="EMBL" id="EMD31198.1"/>
    </source>
</evidence>
<dbReference type="OrthoDB" id="2017405at2759"/>
<dbReference type="PANTHER" id="PTHR28052">
    <property type="entry name" value="UPF0545 PROTEIN C22ORF39"/>
    <property type="match status" value="1"/>
</dbReference>
<dbReference type="STRING" id="914234.M2Q328"/>
<dbReference type="Pfam" id="PF11326">
    <property type="entry name" value="PANTS-like"/>
    <property type="match status" value="1"/>
</dbReference>
<gene>
    <name evidence="1" type="ORF">CERSUDRAFT_100650</name>
</gene>
<organism evidence="1 2">
    <name type="scientific">Ceriporiopsis subvermispora (strain B)</name>
    <name type="common">White-rot fungus</name>
    <name type="synonym">Gelatoporia subvermispora</name>
    <dbReference type="NCBI Taxonomy" id="914234"/>
    <lineage>
        <taxon>Eukaryota</taxon>
        <taxon>Fungi</taxon>
        <taxon>Dikarya</taxon>
        <taxon>Basidiomycota</taxon>
        <taxon>Agaricomycotina</taxon>
        <taxon>Agaricomycetes</taxon>
        <taxon>Polyporales</taxon>
        <taxon>Gelatoporiaceae</taxon>
        <taxon>Gelatoporia</taxon>
    </lineage>
</organism>
<dbReference type="HOGENOM" id="CLU_131110_1_0_1"/>
<accession>M2Q328</accession>
<sequence length="131" mass="15420">MSNIDFATVVKQEEANLRREYPTADDIPSCWRLFDEFLSCNGVRMQMTSLYRYGHMSECSQKYEDFKFCMSIKSSHPEEKRDAWIHRRAVWWAHRRLGKSSEDVWDVRTEPLPIQPLSEAVNMQTAGPVVM</sequence>